<evidence type="ECO:0000313" key="2">
    <source>
        <dbReference type="Proteomes" id="UP000198304"/>
    </source>
</evidence>
<dbReference type="Proteomes" id="UP000198304">
    <property type="component" value="Unassembled WGS sequence"/>
</dbReference>
<proteinExistence type="predicted"/>
<sequence>SFFFTHDNHPPLGKLSHDLELIKMWVGVDAYFKDEYPLDIAVATNMIQVGMDVDRLGLMAVTGQPKTTAEYIQATSRIGRQTPGLVVTIYNPYRARDLSHYENFTAYHAHLYRFVEGTSATPFSARARERALHASLIGMLRGMIDELRSTKEGARKIEQINQDDIQMIIDMILNRIKIVDPNSVEKAEDDIRYFLDEWIKLSRTEKNLYYNVHHNNQGYKMNRVQRLLKAYGSYGKFNYEKETLNSMRNVQKESGLYLWED</sequence>
<dbReference type="SUPFAM" id="SSF52540">
    <property type="entry name" value="P-loop containing nucleoside triphosphate hydrolases"/>
    <property type="match status" value="1"/>
</dbReference>
<dbReference type="AlphaFoldDB" id="A0A239GQ91"/>
<dbReference type="InterPro" id="IPR027417">
    <property type="entry name" value="P-loop_NTPase"/>
</dbReference>
<keyword evidence="1" id="KW-0347">Helicase</keyword>
<accession>A0A239GQ91</accession>
<dbReference type="CDD" id="cd18785">
    <property type="entry name" value="SF2_C"/>
    <property type="match status" value="1"/>
</dbReference>
<keyword evidence="1" id="KW-0378">Hydrolase</keyword>
<evidence type="ECO:0000313" key="1">
    <source>
        <dbReference type="EMBL" id="SNS70254.1"/>
    </source>
</evidence>
<dbReference type="RefSeq" id="WP_330397060.1">
    <property type="nucleotide sequence ID" value="NZ_FZOJ01000017.1"/>
</dbReference>
<reference evidence="1 2" key="1">
    <citation type="submission" date="2017-06" db="EMBL/GenBank/DDBJ databases">
        <authorList>
            <person name="Kim H.J."/>
            <person name="Triplett B.A."/>
        </authorList>
    </citation>
    <scope>NUCLEOTIDE SEQUENCE [LARGE SCALE GENOMIC DNA]</scope>
    <source>
        <strain evidence="1 2">SCA</strain>
    </source>
</reference>
<keyword evidence="1" id="KW-0547">Nucleotide-binding</keyword>
<protein>
    <submittedName>
        <fullName evidence="1">Helicase conserved C-terminal domain-containing protein</fullName>
    </submittedName>
</protein>
<dbReference type="GO" id="GO:0004386">
    <property type="term" value="F:helicase activity"/>
    <property type="evidence" value="ECO:0007669"/>
    <property type="project" value="UniProtKB-KW"/>
</dbReference>
<keyword evidence="1" id="KW-0067">ATP-binding</keyword>
<organism evidence="1 2">
    <name type="scientific">Anaerovirgula multivorans</name>
    <dbReference type="NCBI Taxonomy" id="312168"/>
    <lineage>
        <taxon>Bacteria</taxon>
        <taxon>Bacillati</taxon>
        <taxon>Bacillota</taxon>
        <taxon>Clostridia</taxon>
        <taxon>Peptostreptococcales</taxon>
        <taxon>Natronincolaceae</taxon>
        <taxon>Anaerovirgula</taxon>
    </lineage>
</organism>
<dbReference type="EMBL" id="FZOJ01000017">
    <property type="protein sequence ID" value="SNS70254.1"/>
    <property type="molecule type" value="Genomic_DNA"/>
</dbReference>
<name>A0A239GQ91_9FIRM</name>
<dbReference type="Gene3D" id="3.40.50.300">
    <property type="entry name" value="P-loop containing nucleotide triphosphate hydrolases"/>
    <property type="match status" value="1"/>
</dbReference>
<gene>
    <name evidence="1" type="ORF">SAMN05446037_101784</name>
</gene>
<keyword evidence="2" id="KW-1185">Reference proteome</keyword>
<feature type="non-terminal residue" evidence="1">
    <location>
        <position position="1"/>
    </location>
</feature>